<proteinExistence type="predicted"/>
<evidence type="ECO:0000259" key="2">
    <source>
        <dbReference type="Pfam" id="PF20178"/>
    </source>
</evidence>
<organism evidence="3 4">
    <name type="scientific">Pseudomonas frederiksbergensis</name>
    <dbReference type="NCBI Taxonomy" id="104087"/>
    <lineage>
        <taxon>Bacteria</taxon>
        <taxon>Pseudomonadati</taxon>
        <taxon>Pseudomonadota</taxon>
        <taxon>Gammaproteobacteria</taxon>
        <taxon>Pseudomonadales</taxon>
        <taxon>Pseudomonadaceae</taxon>
        <taxon>Pseudomonas</taxon>
    </lineage>
</organism>
<feature type="region of interest" description="Disordered" evidence="1">
    <location>
        <begin position="1249"/>
        <end position="1277"/>
    </location>
</feature>
<feature type="domain" description="Dermonecrotic toxin N-terminal" evidence="2">
    <location>
        <begin position="429"/>
        <end position="608"/>
    </location>
</feature>
<feature type="compositionally biased region" description="Pro residues" evidence="1">
    <location>
        <begin position="796"/>
        <end position="805"/>
    </location>
</feature>
<feature type="region of interest" description="Disordered" evidence="1">
    <location>
        <begin position="783"/>
        <end position="805"/>
    </location>
</feature>
<dbReference type="Pfam" id="PF20178">
    <property type="entry name" value="ToxA_N"/>
    <property type="match status" value="1"/>
</dbReference>
<evidence type="ECO:0000256" key="1">
    <source>
        <dbReference type="SAM" id="MobiDB-lite"/>
    </source>
</evidence>
<dbReference type="RefSeq" id="WP_123515644.1">
    <property type="nucleotide sequence ID" value="NZ_MOBQ01000056.1"/>
</dbReference>
<dbReference type="Proteomes" id="UP000285349">
    <property type="component" value="Unassembled WGS sequence"/>
</dbReference>
<evidence type="ECO:0000313" key="3">
    <source>
        <dbReference type="EMBL" id="RON38857.1"/>
    </source>
</evidence>
<reference evidence="3 4" key="1">
    <citation type="submission" date="2016-10" db="EMBL/GenBank/DDBJ databases">
        <title>Comparative genome analysis of multiple Pseudomonas spp. focuses on biocontrol and plant growth promoting traits.</title>
        <authorList>
            <person name="Tao X.-Y."/>
            <person name="Taylor C.G."/>
        </authorList>
    </citation>
    <scope>NUCLEOTIDE SEQUENCE [LARGE SCALE GENOMIC DNA]</scope>
    <source>
        <strain evidence="3 4">37A10</strain>
    </source>
</reference>
<dbReference type="InterPro" id="IPR046673">
    <property type="entry name" value="ToxA_N"/>
</dbReference>
<dbReference type="EMBL" id="MOBQ01000056">
    <property type="protein sequence ID" value="RON38857.1"/>
    <property type="molecule type" value="Genomic_DNA"/>
</dbReference>
<gene>
    <name evidence="3" type="ORF">BK666_29060</name>
</gene>
<comment type="caution">
    <text evidence="3">The sequence shown here is derived from an EMBL/GenBank/DDBJ whole genome shotgun (WGS) entry which is preliminary data.</text>
</comment>
<name>A0A423JME0_9PSED</name>
<dbReference type="OrthoDB" id="7003488at2"/>
<protein>
    <recommendedName>
        <fullName evidence="2">Dermonecrotic toxin N-terminal domain-containing protein</fullName>
    </recommendedName>
</protein>
<accession>A0A423JME0</accession>
<evidence type="ECO:0000313" key="4">
    <source>
        <dbReference type="Proteomes" id="UP000285349"/>
    </source>
</evidence>
<sequence>MTPTPTPQSATTLLQEKSALISQTNQGPGLKEVGAKLLRDALSQQYPELAIDPDRTLIVTPRWQASGDTLISLAPHVETLTVALIRQSKSSTVANFIEGEHFLTLTPLSQSPVQLAVSIEDIANLLNTFAPLLYIEFQRQQLDYWNEPVNEKPRWHELSDTLRKALNLQQVKGWTADQCEVARAVSTHPDKAERAQANTTIPGIQACLIDIDYNAPDNSRHLLLGGAIVLKATHASRDMLLLYSIEGGYEAFESLQTLSDSLPARIGMEHTGQSLQWRLFEPDGSIFDYMAWALIAGQIEAIAALKSAPDSPHALLAPGTRGVGHISDEEKRHLDQLQAAIPDWLANASAADLQAYGHYLSNQGLLRNASGLNDIKLIADYAQEQMRNAIVTDRLALHGNDAANLPLDELQITVTNSFTVGVFTLPNPHDVQVETLGEFALQNTAPYQAELTFKDNQPCPEWLTVAYLVDMAQQVNVGKRYPAMLKTRLIDDPADAARQQQRYVSLLPDLLRLKALECKLQNECGVDDTGYRYVCELMETAQGRPPKHPLNIVVRPLSFVPRHRLLSTGDTVANMFIIGPRHPHRGPSLLYRPALEQPLLQFTSLQNMIYAFHQPGELRDSVLAWLPTPALGFEYSQYVFPVGLPSPWLATETGVEQLLNLDLSGPISLGTEAITDDLLPTLFASNANTLVEQADRQSLSNGERRWALLRDSGWAIFNVASTFLSGPVGTAAWVWQSIGQLQQGLEARERGDSLVEWTSLGDVLMTLGMLLIHRASLRRTTEGIGYSRSKRKNAPAQPPTSRPLPAPTVITLDATVLSGELPAGHDTELEAGASIPRRTPSALGVYLDTLKVSAPDMSDEDLAIINITPPHLYQLKDKQYARAGHRWFQVLVNDDEQVVIFNPKDPSRGGPLLTHDRQGNWYVDTRLRLRGGGLKSRLKNIQLEKGQRKDALQAKLHAFKRREGAILAEVRTLQEKLMRASGDQFDSEAKVLGDRLEVLIDDHREALEQLHEWRELGGTFGYAYDLLRLTTLLEKHLALWFSLKSNDYSQTIAPFTGEGVLNPELPVGSNLVAVKKAIELSHGIIERLALAHKALDDLKVLGRAALESSQAIRKLLPQYSALDYKANEIGLAYELCVKEQTSAQMPQARGAVANIVVEAAEASQKLADIDNAPPLEQTAEQRIEALTPLLDAFADTLQRIDDLPAQFPDMTHPEALLRLQTLIKEFQTLAQARLYASLPENELLFEAEPNTPVAGPSYQPGKVTKTRPRDALPASEPVPEAATFKKLVPKSEAPRKPVRADIDVIADGLELNLDLDSFIARTREDAQRANRIPADMQHLFDSQALKYEAESAAVETASANIRAATGVPPPVVALSRELRDAAARLRSTGISVRAAMLKQRKPRLAYFQWLHENGQIGLVRNPQGRIKTKSRGDYFQEYRILDTTHNDQPLWVAHFHYDTLNSPAAHPTAAHLKIADSYLATLDPALRQRLTSVEPVDYVFRRISDPARALFIALEPAAPPVA</sequence>